<name>A0AAE2U429_PSEFL</name>
<sequence length="170" mass="19336">MIRQSSDCKQPLLSVGHETLVAHRVPPYLPKVSHPLMNEGWQNDDYFIIFTEDESLAAMNAYGFDHHLPGYTLLGLRGWDDFIVINSSGVMFTIPTLPLDASYAAPFALPQQISLEPDERFAGKIKWYTKPLVFGGDPADKTNFAWITHEQHAELVIWWNEQYRSAKAQS</sequence>
<comment type="caution">
    <text evidence="1">The sequence shown here is derived from an EMBL/GenBank/DDBJ whole genome shotgun (WGS) entry which is preliminary data.</text>
</comment>
<gene>
    <name evidence="1" type="ORF">IFU03_13120</name>
</gene>
<dbReference type="AlphaFoldDB" id="A0AAE2U429"/>
<dbReference type="Proteomes" id="UP000610293">
    <property type="component" value="Unassembled WGS sequence"/>
</dbReference>
<reference evidence="1" key="1">
    <citation type="journal article" date="2020" name="FEMS Microbiol. Ecol.">
        <title>Temporal dynamics of bacterial communities during seed development and maturation.</title>
        <authorList>
            <person name="Chesneau G."/>
            <person name="Torres-Cortes G."/>
            <person name="Briand M."/>
            <person name="Darrasse A."/>
            <person name="Preveaux A."/>
            <person name="Marais C."/>
            <person name="Jacques M.A."/>
            <person name="Shade A."/>
            <person name="Barret M."/>
        </authorList>
    </citation>
    <scope>NUCLEOTIDE SEQUENCE</scope>
    <source>
        <strain evidence="1">CFBP13533</strain>
    </source>
</reference>
<evidence type="ECO:0000313" key="2">
    <source>
        <dbReference type="Proteomes" id="UP000610293"/>
    </source>
</evidence>
<protein>
    <submittedName>
        <fullName evidence="1">Uncharacterized protein</fullName>
    </submittedName>
</protein>
<proteinExistence type="predicted"/>
<evidence type="ECO:0000313" key="1">
    <source>
        <dbReference type="EMBL" id="MBD8270695.1"/>
    </source>
</evidence>
<organism evidence="1 2">
    <name type="scientific">Pseudomonas fluorescens</name>
    <dbReference type="NCBI Taxonomy" id="294"/>
    <lineage>
        <taxon>Bacteria</taxon>
        <taxon>Pseudomonadati</taxon>
        <taxon>Pseudomonadota</taxon>
        <taxon>Gammaproteobacteria</taxon>
        <taxon>Pseudomonadales</taxon>
        <taxon>Pseudomonadaceae</taxon>
        <taxon>Pseudomonas</taxon>
    </lineage>
</organism>
<accession>A0AAE2U429</accession>
<dbReference type="EMBL" id="JACYNJ010000008">
    <property type="protein sequence ID" value="MBD8270695.1"/>
    <property type="molecule type" value="Genomic_DNA"/>
</dbReference>